<evidence type="ECO:0000313" key="2">
    <source>
        <dbReference type="EMBL" id="GHH97623.1"/>
    </source>
</evidence>
<sequence length="201" mass="23366">MKSEPRIPPINLISLRSLNARMTLSEQDQRNYYGLEKGFEGELQFDMLTDKLESECIVLKGLLLEVDGNEFQIDTTIIFQGVIYLFDVKNYEGDYYYEAGKLYRSNGNIAKDLLSQLKRCETLFIKLLQELGFNVRVEARLVFINPEFTLMQAPRDYPIVYPTQVNRFIKTLNRIHSKLNKSLEMLAQQLLSLHKPVSSNM</sequence>
<dbReference type="InterPro" id="IPR011528">
    <property type="entry name" value="NERD"/>
</dbReference>
<dbReference type="EMBL" id="BNDS01000003">
    <property type="protein sequence ID" value="GHH97623.1"/>
    <property type="molecule type" value="Genomic_DNA"/>
</dbReference>
<evidence type="ECO:0000259" key="1">
    <source>
        <dbReference type="PROSITE" id="PS50965"/>
    </source>
</evidence>
<name>A0ABQ3N291_9BACI</name>
<protein>
    <recommendedName>
        <fullName evidence="1">NERD domain-containing protein</fullName>
    </recommendedName>
</protein>
<reference evidence="2 3" key="1">
    <citation type="journal article" date="2022" name="Int. J. Syst. Evol. Microbiol.">
        <title>Neobacillus kokaensis sp. nov., isolated from soil.</title>
        <authorList>
            <person name="Yuki K."/>
            <person name="Matsubara H."/>
            <person name="Yamaguchi S."/>
        </authorList>
    </citation>
    <scope>NUCLEOTIDE SEQUENCE [LARGE SCALE GENOMIC DNA]</scope>
    <source>
        <strain evidence="2 3">LOB 377</strain>
    </source>
</reference>
<gene>
    <name evidence="2" type="ORF">AM1BK_11660</name>
</gene>
<dbReference type="Proteomes" id="UP000637074">
    <property type="component" value="Unassembled WGS sequence"/>
</dbReference>
<accession>A0ABQ3N291</accession>
<dbReference type="PROSITE" id="PS50965">
    <property type="entry name" value="NERD"/>
    <property type="match status" value="1"/>
</dbReference>
<keyword evidence="3" id="KW-1185">Reference proteome</keyword>
<dbReference type="RefSeq" id="WP_191270643.1">
    <property type="nucleotide sequence ID" value="NZ_BNDS01000003.1"/>
</dbReference>
<feature type="domain" description="NERD" evidence="1">
    <location>
        <begin position="37"/>
        <end position="150"/>
    </location>
</feature>
<evidence type="ECO:0000313" key="3">
    <source>
        <dbReference type="Proteomes" id="UP000637074"/>
    </source>
</evidence>
<dbReference type="Pfam" id="PF08378">
    <property type="entry name" value="NERD"/>
    <property type="match status" value="1"/>
</dbReference>
<comment type="caution">
    <text evidence="2">The sequence shown here is derived from an EMBL/GenBank/DDBJ whole genome shotgun (WGS) entry which is preliminary data.</text>
</comment>
<proteinExistence type="predicted"/>
<organism evidence="2 3">
    <name type="scientific">Neobacillus kokaensis</name>
    <dbReference type="NCBI Taxonomy" id="2759023"/>
    <lineage>
        <taxon>Bacteria</taxon>
        <taxon>Bacillati</taxon>
        <taxon>Bacillota</taxon>
        <taxon>Bacilli</taxon>
        <taxon>Bacillales</taxon>
        <taxon>Bacillaceae</taxon>
        <taxon>Neobacillus</taxon>
    </lineage>
</organism>